<evidence type="ECO:0000256" key="5">
    <source>
        <dbReference type="RuleBase" id="RU003823"/>
    </source>
</evidence>
<dbReference type="HOGENOM" id="CLU_038700_2_0_1"/>
<dbReference type="PROSITE" id="PS50881">
    <property type="entry name" value="S5_DSRBD"/>
    <property type="match status" value="1"/>
</dbReference>
<dbReference type="GO" id="GO:0005737">
    <property type="term" value="C:cytoplasm"/>
    <property type="evidence" value="ECO:0007669"/>
    <property type="project" value="UniProtKB-ARBA"/>
</dbReference>
<dbReference type="FunFam" id="3.30.230.10:FF:000002">
    <property type="entry name" value="30S ribosomal protein S5"/>
    <property type="match status" value="1"/>
</dbReference>
<name>V2WXP0_MONRO</name>
<dbReference type="GO" id="GO:0006412">
    <property type="term" value="P:translation"/>
    <property type="evidence" value="ECO:0007669"/>
    <property type="project" value="InterPro"/>
</dbReference>
<dbReference type="OrthoDB" id="309483at2759"/>
<dbReference type="GO" id="GO:1990904">
    <property type="term" value="C:ribonucleoprotein complex"/>
    <property type="evidence" value="ECO:0007669"/>
    <property type="project" value="UniProtKB-UniRule"/>
</dbReference>
<accession>V2WXP0</accession>
<evidence type="ECO:0000256" key="1">
    <source>
        <dbReference type="ARBA" id="ARBA00008945"/>
    </source>
</evidence>
<dbReference type="STRING" id="1381753.V2WXP0"/>
<organism evidence="8 9">
    <name type="scientific">Moniliophthora roreri (strain MCA 2997)</name>
    <name type="common">Cocoa frosty pod rot fungus</name>
    <name type="synonym">Crinipellis roreri</name>
    <dbReference type="NCBI Taxonomy" id="1381753"/>
    <lineage>
        <taxon>Eukaryota</taxon>
        <taxon>Fungi</taxon>
        <taxon>Dikarya</taxon>
        <taxon>Basidiomycota</taxon>
        <taxon>Agaricomycotina</taxon>
        <taxon>Agaricomycetes</taxon>
        <taxon>Agaricomycetidae</taxon>
        <taxon>Agaricales</taxon>
        <taxon>Marasmiineae</taxon>
        <taxon>Marasmiaceae</taxon>
        <taxon>Moniliophthora</taxon>
    </lineage>
</organism>
<dbReference type="Proteomes" id="UP000017559">
    <property type="component" value="Unassembled WGS sequence"/>
</dbReference>
<dbReference type="PANTHER" id="PTHR48277:SF1">
    <property type="entry name" value="MITOCHONDRIAL RIBOSOMAL PROTEIN S5"/>
    <property type="match status" value="1"/>
</dbReference>
<gene>
    <name evidence="8" type="ORF">Moror_5039</name>
</gene>
<evidence type="ECO:0000313" key="8">
    <source>
        <dbReference type="EMBL" id="ESK86332.1"/>
    </source>
</evidence>
<proteinExistence type="inferred from homology"/>
<dbReference type="SUPFAM" id="SSF54211">
    <property type="entry name" value="Ribosomal protein S5 domain 2-like"/>
    <property type="match status" value="1"/>
</dbReference>
<evidence type="ECO:0000313" key="9">
    <source>
        <dbReference type="Proteomes" id="UP000017559"/>
    </source>
</evidence>
<dbReference type="GO" id="GO:0003723">
    <property type="term" value="F:RNA binding"/>
    <property type="evidence" value="ECO:0007669"/>
    <property type="project" value="InterPro"/>
</dbReference>
<dbReference type="KEGG" id="mrr:Moror_5039"/>
<keyword evidence="3 4" id="KW-0687">Ribonucleoprotein</keyword>
<evidence type="ECO:0000256" key="2">
    <source>
        <dbReference type="ARBA" id="ARBA00022980"/>
    </source>
</evidence>
<dbReference type="GO" id="GO:0005840">
    <property type="term" value="C:ribosome"/>
    <property type="evidence" value="ECO:0007669"/>
    <property type="project" value="UniProtKB-KW"/>
</dbReference>
<evidence type="ECO:0000259" key="7">
    <source>
        <dbReference type="PROSITE" id="PS50881"/>
    </source>
</evidence>
<feature type="domain" description="S5 DRBM" evidence="7">
    <location>
        <begin position="234"/>
        <end position="297"/>
    </location>
</feature>
<protein>
    <submittedName>
        <fullName evidence="8">37s ribosomal protein s5</fullName>
    </submittedName>
</protein>
<evidence type="ECO:0000256" key="3">
    <source>
        <dbReference type="ARBA" id="ARBA00023274"/>
    </source>
</evidence>
<dbReference type="InterPro" id="IPR020568">
    <property type="entry name" value="Ribosomal_Su5_D2-typ_SF"/>
</dbReference>
<dbReference type="Pfam" id="PF03719">
    <property type="entry name" value="Ribosomal_S5_C"/>
    <property type="match status" value="1"/>
</dbReference>
<comment type="caution">
    <text evidence="8">The sequence shown here is derived from an EMBL/GenBank/DDBJ whole genome shotgun (WGS) entry which is preliminary data.</text>
</comment>
<comment type="similarity">
    <text evidence="1 5">Belongs to the universal ribosomal protein uS5 family.</text>
</comment>
<dbReference type="SUPFAM" id="SSF54768">
    <property type="entry name" value="dsRNA-binding domain-like"/>
    <property type="match status" value="1"/>
</dbReference>
<dbReference type="Gene3D" id="3.30.160.20">
    <property type="match status" value="1"/>
</dbReference>
<sequence>MHRLSRLAVRRYATSASTQPTKFIITDRLSLQTLLTSTNPSITTALRQIRSTPEQNLQYNSLLRRFLKTPSSQDSVVNFTALRGLKDLLAKCGVELDIEALEEERRNEISSSGSDTSSLEDTPSKDLPNRPYPNLMSPDPLMDSMELLDMPPTKTNPYHNRVIERNIQSFFVESHFKDNPPEWTVFEQDGQKVEGWDLQYPPKGVEPTKTDLNEEEVKEFELASTLFFFFFVPLHSRENTRRFVTQQTGKGKIQQSQGWVVVGNGNGLVGIGAGTDDEPSAAWTKARINALKNLDYIHRFEDRTIWTDMTLKFRSTEIKMRPRPVGFGLRCGPVVHQVLKAGGIKDISAKVWGSRNPVMIMQALMMMLGGGHNPLGFGDGAGGRGKRLGKGYGMRTKWDVERERGRRVEVFRK</sequence>
<reference evidence="8 9" key="1">
    <citation type="journal article" date="2014" name="BMC Genomics">
        <title>Genome and secretome analysis of the hemibiotrophic fungal pathogen, Moniliophthora roreri, which causes frosty pod rot disease of cacao: mechanisms of the biotrophic and necrotrophic phases.</title>
        <authorList>
            <person name="Meinhardt L.W."/>
            <person name="Costa G.G.L."/>
            <person name="Thomazella D.P.T."/>
            <person name="Teixeira P.J.P.L."/>
            <person name="Carazzolle M.F."/>
            <person name="Schuster S.C."/>
            <person name="Carlson J.E."/>
            <person name="Guiltinan M.J."/>
            <person name="Mieczkowski P."/>
            <person name="Farmer A."/>
            <person name="Ramaraj T."/>
            <person name="Crozier J."/>
            <person name="Davis R.E."/>
            <person name="Shao J."/>
            <person name="Melnick R.L."/>
            <person name="Pereira G.A.G."/>
            <person name="Bailey B.A."/>
        </authorList>
    </citation>
    <scope>NUCLEOTIDE SEQUENCE [LARGE SCALE GENOMIC DNA]</scope>
    <source>
        <strain evidence="8 9">MCA 2997</strain>
    </source>
</reference>
<dbReference type="Gene3D" id="3.30.230.10">
    <property type="match status" value="1"/>
</dbReference>
<dbReference type="GO" id="GO:0003735">
    <property type="term" value="F:structural constituent of ribosome"/>
    <property type="evidence" value="ECO:0007669"/>
    <property type="project" value="UniProtKB-UniRule"/>
</dbReference>
<keyword evidence="9" id="KW-1185">Reference proteome</keyword>
<feature type="region of interest" description="Disordered" evidence="6">
    <location>
        <begin position="104"/>
        <end position="142"/>
    </location>
</feature>
<dbReference type="Pfam" id="PF00333">
    <property type="entry name" value="Ribosomal_S5"/>
    <property type="match status" value="1"/>
</dbReference>
<evidence type="ECO:0000256" key="4">
    <source>
        <dbReference type="PROSITE-ProRule" id="PRU00268"/>
    </source>
</evidence>
<keyword evidence="2 4" id="KW-0689">Ribosomal protein</keyword>
<dbReference type="InterPro" id="IPR000851">
    <property type="entry name" value="Ribosomal_uS5"/>
</dbReference>
<dbReference type="PANTHER" id="PTHR48277">
    <property type="entry name" value="MITOCHONDRIAL RIBOSOMAL PROTEIN S5"/>
    <property type="match status" value="1"/>
</dbReference>
<dbReference type="AlphaFoldDB" id="V2WXP0"/>
<dbReference type="EMBL" id="AWSO01000945">
    <property type="protein sequence ID" value="ESK86332.1"/>
    <property type="molecule type" value="Genomic_DNA"/>
</dbReference>
<dbReference type="InterPro" id="IPR014721">
    <property type="entry name" value="Ribsml_uS5_D2-typ_fold_subgr"/>
</dbReference>
<dbReference type="InterPro" id="IPR013810">
    <property type="entry name" value="Ribosomal_uS5_N"/>
</dbReference>
<evidence type="ECO:0000256" key="6">
    <source>
        <dbReference type="SAM" id="MobiDB-lite"/>
    </source>
</evidence>
<dbReference type="InterPro" id="IPR005324">
    <property type="entry name" value="Ribosomal_uS5_C"/>
</dbReference>